<feature type="transmembrane region" description="Helical" evidence="8">
    <location>
        <begin position="136"/>
        <end position="157"/>
    </location>
</feature>
<evidence type="ECO:0000313" key="9">
    <source>
        <dbReference type="EMBL" id="MDS3860975.1"/>
    </source>
</evidence>
<name>A0AAE4FRS9_9CYAN</name>
<evidence type="ECO:0000256" key="7">
    <source>
        <dbReference type="SAM" id="Coils"/>
    </source>
</evidence>
<evidence type="ECO:0000256" key="4">
    <source>
        <dbReference type="ARBA" id="ARBA00022692"/>
    </source>
</evidence>
<dbReference type="AlphaFoldDB" id="A0AAE4FRS9"/>
<dbReference type="PANTHER" id="PTHR30509:SF9">
    <property type="entry name" value="MULTIDRUG RESISTANCE PROTEIN MDTO"/>
    <property type="match status" value="1"/>
</dbReference>
<keyword evidence="5 8" id="KW-1133">Transmembrane helix</keyword>
<keyword evidence="2" id="KW-0813">Transport</keyword>
<dbReference type="GO" id="GO:0022857">
    <property type="term" value="F:transmembrane transporter activity"/>
    <property type="evidence" value="ECO:0007669"/>
    <property type="project" value="InterPro"/>
</dbReference>
<reference evidence="10" key="1">
    <citation type="submission" date="2023-07" db="EMBL/GenBank/DDBJ databases">
        <authorList>
            <person name="Luz R."/>
            <person name="Cordeiro R."/>
            <person name="Fonseca A."/>
            <person name="Goncalves V."/>
        </authorList>
    </citation>
    <scope>NUCLEOTIDE SEQUENCE [LARGE SCALE GENOMIC DNA]</scope>
    <source>
        <strain evidence="10">BACA0444</strain>
    </source>
</reference>
<sequence length="729" mass="81492">MQGLARLRAVPESFWKHAIKTGLAAAILAHFCRHLPLAEIQYPVMGLTATMLSSHIGDVIKAGWGRLGGSVIAGVVTGCLLSVFGDGAWVGAGAYLVATLVAEVLQYPAMTLQAGLIAGLIVAVPEFEKNPWLYSWHRVTENGLGVIVAVLVAVLIWPEKPRDTLQKNLVQFLEQSQTLTQACLDRVIQDQRQDLGAEARLDRLIKLNQSSEDLLNRSVYGFLGRDLTAENWSQLIADQRRVRRHLTSMVKILEEQDLAQRFLMLVRGELAAINDQAEAMIHALLRAIENPTHKFEVEKESVALETSLEKLKANLQTLRQAGVTQDFSLEVVIYSYDYLHSLQLLIQGWQSIANQVMDEPRPGIIPPLKQWQLKFPARRQLRHFGKTAVGMWLALWLVQLNQTSWPFGFYTVIGVFGGMQPTVGQSVHRLWYEIIGMGIGAFLAIFLFSTMGGDPLGIGLGVFLTMVLCQAWGVMPGLKHGCFILVISLIAQTHQFNVYVAGRFFYTLLGLVIALVLNQLLWPEITSNQLTPKISQAFGQFATTLESFMTGLVPKFQAEGKQDLTTDLTQARKTLMSHRTMVKEVHLDPIDDFSISQAERFWNFTLSYETAIFRDLLLLEEALQHPESIAPYKRFFGHPQALAYPLKTALESIALGIKTETQPDVTLIKTLADAESRAIQHLKTARERGVPRKYELDAVMGAIQLFATLRELSDNLQQMIKDWPTTSKS</sequence>
<keyword evidence="10" id="KW-1185">Reference proteome</keyword>
<protein>
    <submittedName>
        <fullName evidence="9">Aromatic acid exporter family protein</fullName>
    </submittedName>
</protein>
<dbReference type="GO" id="GO:0005886">
    <property type="term" value="C:plasma membrane"/>
    <property type="evidence" value="ECO:0007669"/>
    <property type="project" value="UniProtKB-SubCell"/>
</dbReference>
<evidence type="ECO:0000256" key="3">
    <source>
        <dbReference type="ARBA" id="ARBA00022475"/>
    </source>
</evidence>
<dbReference type="RefSeq" id="WP_322878232.1">
    <property type="nucleotide sequence ID" value="NZ_JAVMIP010000008.1"/>
</dbReference>
<feature type="transmembrane region" description="Helical" evidence="8">
    <location>
        <begin position="71"/>
        <end position="97"/>
    </location>
</feature>
<feature type="transmembrane region" description="Helical" evidence="8">
    <location>
        <begin position="456"/>
        <end position="475"/>
    </location>
</feature>
<feature type="transmembrane region" description="Helical" evidence="8">
    <location>
        <begin position="496"/>
        <end position="522"/>
    </location>
</feature>
<feature type="transmembrane region" description="Helical" evidence="8">
    <location>
        <begin position="104"/>
        <end position="124"/>
    </location>
</feature>
<evidence type="ECO:0000256" key="5">
    <source>
        <dbReference type="ARBA" id="ARBA00022989"/>
    </source>
</evidence>
<organism evidence="9 10">
    <name type="scientific">Pseudocalidococcus azoricus BACA0444</name>
    <dbReference type="NCBI Taxonomy" id="2918990"/>
    <lineage>
        <taxon>Bacteria</taxon>
        <taxon>Bacillati</taxon>
        <taxon>Cyanobacteriota</taxon>
        <taxon>Cyanophyceae</taxon>
        <taxon>Acaryochloridales</taxon>
        <taxon>Thermosynechococcaceae</taxon>
        <taxon>Pseudocalidococcus</taxon>
        <taxon>Pseudocalidococcus azoricus</taxon>
    </lineage>
</organism>
<feature type="transmembrane region" description="Helical" evidence="8">
    <location>
        <begin position="405"/>
        <end position="423"/>
    </location>
</feature>
<dbReference type="Pfam" id="PF04632">
    <property type="entry name" value="FUSC"/>
    <property type="match status" value="1"/>
</dbReference>
<evidence type="ECO:0000256" key="6">
    <source>
        <dbReference type="ARBA" id="ARBA00023136"/>
    </source>
</evidence>
<dbReference type="EMBL" id="JAVMIP010000008">
    <property type="protein sequence ID" value="MDS3860975.1"/>
    <property type="molecule type" value="Genomic_DNA"/>
</dbReference>
<evidence type="ECO:0000313" key="10">
    <source>
        <dbReference type="Proteomes" id="UP001268256"/>
    </source>
</evidence>
<accession>A0AAE4FRS9</accession>
<dbReference type="Proteomes" id="UP001268256">
    <property type="component" value="Unassembled WGS sequence"/>
</dbReference>
<feature type="coiled-coil region" evidence="7">
    <location>
        <begin position="294"/>
        <end position="321"/>
    </location>
</feature>
<evidence type="ECO:0000256" key="1">
    <source>
        <dbReference type="ARBA" id="ARBA00004651"/>
    </source>
</evidence>
<evidence type="ECO:0000256" key="8">
    <source>
        <dbReference type="SAM" id="Phobius"/>
    </source>
</evidence>
<comment type="subcellular location">
    <subcellularLocation>
        <location evidence="1">Cell membrane</location>
        <topology evidence="1">Multi-pass membrane protein</topology>
    </subcellularLocation>
</comment>
<feature type="transmembrane region" description="Helical" evidence="8">
    <location>
        <begin position="430"/>
        <end position="450"/>
    </location>
</feature>
<keyword evidence="6 8" id="KW-0472">Membrane</keyword>
<dbReference type="PANTHER" id="PTHR30509">
    <property type="entry name" value="P-HYDROXYBENZOIC ACID EFFLUX PUMP SUBUNIT-RELATED"/>
    <property type="match status" value="1"/>
</dbReference>
<comment type="caution">
    <text evidence="9">The sequence shown here is derived from an EMBL/GenBank/DDBJ whole genome shotgun (WGS) entry which is preliminary data.</text>
</comment>
<evidence type="ECO:0000256" key="2">
    <source>
        <dbReference type="ARBA" id="ARBA00022448"/>
    </source>
</evidence>
<keyword evidence="7" id="KW-0175">Coiled coil</keyword>
<dbReference type="InterPro" id="IPR006726">
    <property type="entry name" value="PHBA_efflux_AaeB/fusaric-R"/>
</dbReference>
<proteinExistence type="predicted"/>
<dbReference type="Pfam" id="PF06081">
    <property type="entry name" value="ArAE_1"/>
    <property type="match status" value="1"/>
</dbReference>
<gene>
    <name evidence="9" type="ORF">RIF25_09155</name>
</gene>
<keyword evidence="4 8" id="KW-0812">Transmembrane</keyword>
<keyword evidence="3" id="KW-1003">Cell membrane</keyword>
<dbReference type="InterPro" id="IPR010343">
    <property type="entry name" value="ArAE_1"/>
</dbReference>